<evidence type="ECO:0000256" key="8">
    <source>
        <dbReference type="ARBA" id="ARBA00023026"/>
    </source>
</evidence>
<dbReference type="Pfam" id="PF08448">
    <property type="entry name" value="PAS_4"/>
    <property type="match status" value="2"/>
</dbReference>
<evidence type="ECO:0000256" key="2">
    <source>
        <dbReference type="ARBA" id="ARBA00012438"/>
    </source>
</evidence>
<evidence type="ECO:0000256" key="1">
    <source>
        <dbReference type="ARBA" id="ARBA00000085"/>
    </source>
</evidence>
<evidence type="ECO:0000259" key="11">
    <source>
        <dbReference type="PROSITE" id="PS50113"/>
    </source>
</evidence>
<evidence type="ECO:0000256" key="4">
    <source>
        <dbReference type="ARBA" id="ARBA00022679"/>
    </source>
</evidence>
<dbReference type="Gene3D" id="2.10.70.100">
    <property type="match status" value="1"/>
</dbReference>
<evidence type="ECO:0000259" key="10">
    <source>
        <dbReference type="PROSITE" id="PS50112"/>
    </source>
</evidence>
<dbReference type="SMART" id="SM00091">
    <property type="entry name" value="PAS"/>
    <property type="match status" value="3"/>
</dbReference>
<keyword evidence="7" id="KW-0067">ATP-binding</keyword>
<dbReference type="Pfam" id="PF08447">
    <property type="entry name" value="PAS_3"/>
    <property type="match status" value="1"/>
</dbReference>
<dbReference type="PANTHER" id="PTHR41523:SF8">
    <property type="entry name" value="ETHYLENE RESPONSE SENSOR PROTEIN"/>
    <property type="match status" value="1"/>
</dbReference>
<dbReference type="NCBIfam" id="TIGR00229">
    <property type="entry name" value="sensory_box"/>
    <property type="match status" value="3"/>
</dbReference>
<evidence type="ECO:0000256" key="3">
    <source>
        <dbReference type="ARBA" id="ARBA00022553"/>
    </source>
</evidence>
<feature type="domain" description="PAC" evidence="11">
    <location>
        <begin position="510"/>
        <end position="562"/>
    </location>
</feature>
<dbReference type="PROSITE" id="PS50109">
    <property type="entry name" value="HIS_KIN"/>
    <property type="match status" value="1"/>
</dbReference>
<dbReference type="InterPro" id="IPR004358">
    <property type="entry name" value="Sig_transdc_His_kin-like_C"/>
</dbReference>
<name>A0A7C9GQ34_9SPHN</name>
<dbReference type="Pfam" id="PF07568">
    <property type="entry name" value="HisKA_2"/>
    <property type="match status" value="1"/>
</dbReference>
<dbReference type="EC" id="2.7.13.3" evidence="2"/>
<evidence type="ECO:0000259" key="9">
    <source>
        <dbReference type="PROSITE" id="PS50109"/>
    </source>
</evidence>
<dbReference type="InterPro" id="IPR000014">
    <property type="entry name" value="PAS"/>
</dbReference>
<dbReference type="SMART" id="SM00387">
    <property type="entry name" value="HATPase_c"/>
    <property type="match status" value="1"/>
</dbReference>
<comment type="catalytic activity">
    <reaction evidence="1">
        <text>ATP + protein L-histidine = ADP + protein N-phospho-L-histidine.</text>
        <dbReference type="EC" id="2.7.13.3"/>
    </reaction>
</comment>
<feature type="domain" description="PAC" evidence="11">
    <location>
        <begin position="383"/>
        <end position="435"/>
    </location>
</feature>
<dbReference type="InterPro" id="IPR003594">
    <property type="entry name" value="HATPase_dom"/>
</dbReference>
<dbReference type="OrthoDB" id="9760752at2"/>
<organism evidence="12 13">
    <name type="scientific">Sandarakinorhabdus fusca</name>
    <dbReference type="NCBI Taxonomy" id="1439888"/>
    <lineage>
        <taxon>Bacteria</taxon>
        <taxon>Pseudomonadati</taxon>
        <taxon>Pseudomonadota</taxon>
        <taxon>Alphaproteobacteria</taxon>
        <taxon>Sphingomonadales</taxon>
        <taxon>Sphingosinicellaceae</taxon>
        <taxon>Sandarakinorhabdus</taxon>
    </lineage>
</organism>
<reference evidence="12 13" key="1">
    <citation type="submission" date="2019-09" db="EMBL/GenBank/DDBJ databases">
        <title>Polymorphobacter sp. isolated from a lake in China.</title>
        <authorList>
            <person name="Liu Z."/>
        </authorList>
    </citation>
    <scope>NUCLEOTIDE SEQUENCE [LARGE SCALE GENOMIC DNA]</scope>
    <source>
        <strain evidence="12 13">D40P</strain>
    </source>
</reference>
<keyword evidence="5" id="KW-0547">Nucleotide-binding</keyword>
<keyword evidence="13" id="KW-1185">Reference proteome</keyword>
<dbReference type="InterPro" id="IPR011495">
    <property type="entry name" value="Sig_transdc_His_kin_sub2_dim/P"/>
</dbReference>
<dbReference type="Pfam" id="PF02518">
    <property type="entry name" value="HATPase_c"/>
    <property type="match status" value="1"/>
</dbReference>
<keyword evidence="6" id="KW-0418">Kinase</keyword>
<dbReference type="SUPFAM" id="SSF55874">
    <property type="entry name" value="ATPase domain of HSP90 chaperone/DNA topoisomerase II/histidine kinase"/>
    <property type="match status" value="1"/>
</dbReference>
<dbReference type="EMBL" id="WIOL01000005">
    <property type="protein sequence ID" value="MQT18092.1"/>
    <property type="molecule type" value="Genomic_DNA"/>
</dbReference>
<dbReference type="AlphaFoldDB" id="A0A7C9GQ34"/>
<dbReference type="InterPro" id="IPR036890">
    <property type="entry name" value="HATPase_C_sf"/>
</dbReference>
<dbReference type="Proteomes" id="UP000481327">
    <property type="component" value="Unassembled WGS sequence"/>
</dbReference>
<feature type="domain" description="PAS" evidence="10">
    <location>
        <begin position="436"/>
        <end position="507"/>
    </location>
</feature>
<evidence type="ECO:0000313" key="13">
    <source>
        <dbReference type="Proteomes" id="UP000481327"/>
    </source>
</evidence>
<evidence type="ECO:0000256" key="5">
    <source>
        <dbReference type="ARBA" id="ARBA00022741"/>
    </source>
</evidence>
<dbReference type="PROSITE" id="PS50113">
    <property type="entry name" value="PAC"/>
    <property type="match status" value="2"/>
</dbReference>
<gene>
    <name evidence="12" type="ORF">F3168_12585</name>
</gene>
<comment type="caution">
    <text evidence="12">The sequence shown here is derived from an EMBL/GenBank/DDBJ whole genome shotgun (WGS) entry which is preliminary data.</text>
</comment>
<evidence type="ECO:0000256" key="7">
    <source>
        <dbReference type="ARBA" id="ARBA00022840"/>
    </source>
</evidence>
<evidence type="ECO:0000256" key="6">
    <source>
        <dbReference type="ARBA" id="ARBA00022777"/>
    </source>
</evidence>
<proteinExistence type="predicted"/>
<protein>
    <recommendedName>
        <fullName evidence="2">histidine kinase</fullName>
        <ecNumber evidence="2">2.7.13.3</ecNumber>
    </recommendedName>
</protein>
<dbReference type="InterPro" id="IPR001610">
    <property type="entry name" value="PAC"/>
</dbReference>
<dbReference type="PRINTS" id="PR00344">
    <property type="entry name" value="BCTRLSENSOR"/>
</dbReference>
<dbReference type="InterPro" id="IPR005467">
    <property type="entry name" value="His_kinase_dom"/>
</dbReference>
<keyword evidence="3" id="KW-0597">Phosphoprotein</keyword>
<dbReference type="GO" id="GO:0004673">
    <property type="term" value="F:protein histidine kinase activity"/>
    <property type="evidence" value="ECO:0007669"/>
    <property type="project" value="UniProtKB-EC"/>
</dbReference>
<dbReference type="PANTHER" id="PTHR41523">
    <property type="entry name" value="TWO-COMPONENT SYSTEM SENSOR PROTEIN"/>
    <property type="match status" value="1"/>
</dbReference>
<dbReference type="InterPro" id="IPR013656">
    <property type="entry name" value="PAS_4"/>
</dbReference>
<evidence type="ECO:0000313" key="12">
    <source>
        <dbReference type="EMBL" id="MQT18092.1"/>
    </source>
</evidence>
<dbReference type="SUPFAM" id="SSF55785">
    <property type="entry name" value="PYP-like sensor domain (PAS domain)"/>
    <property type="match status" value="4"/>
</dbReference>
<keyword evidence="4" id="KW-0808">Transferase</keyword>
<dbReference type="CDD" id="cd00130">
    <property type="entry name" value="PAS"/>
    <property type="match status" value="3"/>
</dbReference>
<feature type="domain" description="Histidine kinase" evidence="9">
    <location>
        <begin position="573"/>
        <end position="769"/>
    </location>
</feature>
<dbReference type="GO" id="GO:0005524">
    <property type="term" value="F:ATP binding"/>
    <property type="evidence" value="ECO:0007669"/>
    <property type="project" value="UniProtKB-KW"/>
</dbReference>
<dbReference type="Gene3D" id="3.30.565.10">
    <property type="entry name" value="Histidine kinase-like ATPase, C-terminal domain"/>
    <property type="match status" value="1"/>
</dbReference>
<sequence>MTVMPEAGHRPDDGQAAAAWLATDTDCGARIAGRDWSATVLGPVQGWPVSLRTVLAVVLRSPVAMALLWGEDGIMLYNDAYGVIAGTRHPGVLGVPVRQAWPELSDFNDHVMGVVLQGKTLSYKGQVLSLVRNDAPEAVVFDLDYSPVLGDDGMPAGVIAIVVETTDAVDARQRQHAAEAALVAERDRARGVLENMAEGFVLFDHDFRIIDINTEGVRIAGRSRAELVGQKQADAWPGPDDAQVVAMCARAMAERVPVALEYQHFAPSGTTIWLDLRAYPTADGLALFFKDVTLRRRALDAAAEAAERIELALDAGAILGTWVWDVPGDRMVADDRFAMTFGLDPAECRNGLPLDLVTTTIHPDDQARVARDISAAVLQGGRYRSQYRIRRPDGGYCWIEANGRVETGPDGRATRFPGVLIDIDARRAAEAERDRATAVLGTFAEAVPGVVFAKDRDGRFIVGNRGTTALLGKAPADYLGRTDREVLEDKAQAAAIMETDERIMRSGVSEQLEENVRFPDGTEAIWLSTKAPLRNDAGDVIGLVGSSVDITDRIAAKHALEDALKTSDVLLHEVNHRVKNSLQIVTSLLMLQAGQAKDPDLRQSLMEARGRIAVIAGMHQRLYSTSQHDRVNFGEYVVDLAAETLTSLGGTGRITFETDIAQDVVVVLNHAVSLALVVTELVTNAIKYAFPDGLAGRICLTLERNGDHVVLTVADDGIGLPDGFNPAARGSLGMKIVTALIRQVRGVLTIGAGADGRGAVFSIAIPASEIV</sequence>
<dbReference type="Gene3D" id="3.30.450.20">
    <property type="entry name" value="PAS domain"/>
    <property type="match status" value="4"/>
</dbReference>
<dbReference type="SMART" id="SM00086">
    <property type="entry name" value="PAC"/>
    <property type="match status" value="4"/>
</dbReference>
<dbReference type="InterPro" id="IPR035965">
    <property type="entry name" value="PAS-like_dom_sf"/>
</dbReference>
<dbReference type="RefSeq" id="WP_152578570.1">
    <property type="nucleotide sequence ID" value="NZ_JAATJI010000001.1"/>
</dbReference>
<dbReference type="PROSITE" id="PS50112">
    <property type="entry name" value="PAS"/>
    <property type="match status" value="2"/>
</dbReference>
<accession>A0A7C9GQ34</accession>
<dbReference type="InterPro" id="IPR013655">
    <property type="entry name" value="PAS_fold_3"/>
</dbReference>
<dbReference type="InterPro" id="IPR000700">
    <property type="entry name" value="PAS-assoc_C"/>
</dbReference>
<feature type="domain" description="PAS" evidence="10">
    <location>
        <begin position="185"/>
        <end position="245"/>
    </location>
</feature>
<keyword evidence="8" id="KW-0843">Virulence</keyword>